<dbReference type="Gene3D" id="4.10.400.10">
    <property type="entry name" value="Low-density Lipoprotein Receptor"/>
    <property type="match status" value="1"/>
</dbReference>
<dbReference type="VEuPathDB" id="VectorBase:AFUN020857"/>
<dbReference type="Pfam" id="PF25090">
    <property type="entry name" value="DUF7805"/>
    <property type="match status" value="1"/>
</dbReference>
<keyword evidence="1" id="KW-1015">Disulfide bond</keyword>
<comment type="caution">
    <text evidence="2">Lacks conserved residue(s) required for the propagation of feature annotation.</text>
</comment>
<feature type="transmembrane region" description="Helical" evidence="4">
    <location>
        <begin position="1137"/>
        <end position="1161"/>
    </location>
</feature>
<dbReference type="PROSITE" id="PS01180">
    <property type="entry name" value="CUB"/>
    <property type="match status" value="1"/>
</dbReference>
<dbReference type="PROSITE" id="PS01209">
    <property type="entry name" value="LDLRA_1"/>
    <property type="match status" value="1"/>
</dbReference>
<evidence type="ECO:0000256" key="2">
    <source>
        <dbReference type="PROSITE-ProRule" id="PRU00124"/>
    </source>
</evidence>
<organism evidence="7">
    <name type="scientific">Anopheles funestus</name>
    <name type="common">African malaria mosquito</name>
    <dbReference type="NCBI Taxonomy" id="62324"/>
    <lineage>
        <taxon>Eukaryota</taxon>
        <taxon>Metazoa</taxon>
        <taxon>Ecdysozoa</taxon>
        <taxon>Arthropoda</taxon>
        <taxon>Hexapoda</taxon>
        <taxon>Insecta</taxon>
        <taxon>Pterygota</taxon>
        <taxon>Neoptera</taxon>
        <taxon>Endopterygota</taxon>
        <taxon>Diptera</taxon>
        <taxon>Nematocera</taxon>
        <taxon>Culicoidea</taxon>
        <taxon>Culicidae</taxon>
        <taxon>Anophelinae</taxon>
        <taxon>Anopheles</taxon>
    </lineage>
</organism>
<dbReference type="VEuPathDB" id="VectorBase:AFUN2_014798"/>
<proteinExistence type="predicted"/>
<dbReference type="InterPro" id="IPR056707">
    <property type="entry name" value="DUF7805"/>
</dbReference>
<sequence length="1202" mass="132893">MIMKAIHYSLLAALALKLLGVCYGCKISEYPCKGGASCVPLDKYCDGRDDCGDGSDEPKMCTVCNRTYYGDIGRTYTLTVPPPQWNRLPFLCHLTFTASGHEQGDIVQIIFDKFTVGRFDEGLIDPDMDSSDASLTSGGDLPGCPEGFMQLSELGRPFTGGSWCGKASGHQLYFSETSTVTASVKVFHAPMQAGTPFEFRIRYKFISQSEAIVRYGAPSELLELGRVTPGTYCTRQYDECYRKKCRLQSPNYPGMYPRNVTCYWTIRQKVVPTCKHAMVAISQENEHKALVKRSIASLNKTSRAVRAWSDCTGERDHLIFYDGSSTNDPVLAKYCGGDWLPRVVSRGPEMLIAFHSSPFSAPLQSGQSNRGFELDVDILFADSDSYDFAQGSKCEFHINASNPDEVLLSRRGRMGHLLSPRHTLAPNTTCTYYFHGMPTDLIWISFTHYHLQILQPSSSGSDNSTIGRSESPLPWITRTRIWDSAGTFVPVRTTSPASILSSPGGPSTTAYGSTVGSGAGGGAGPPGGASLLPGLTTTTAIYQQLMNRTVNSYYTGVNQNGKSLKINVDNVWNPVDQYIYGPTVNSIFNQPPPTAPSEGGRGRGTGYGSSGQDKYSKHKSKSDIGTGNYVQSVRHGKDSSSGFGYDLTKDHGRKDRQSSKAPYGSRRLMAEFFDNEAPKLCDHMTLESKGHRMRPCTPLESYVSTGRDLKIEFHTMTGTSLFPSSFGINYEFVDTELGGDPYLGDQKKPRDPQEDLTQAADPSLPILCSRVFRKRKGDFQSPRNVFLHGRGGAKNISCLYRFEASVGERVRVELFNVSFGEFATCVTESDGHTGRARCSPSETEPDSRIGELRISDVPYPDARIPLGCFCDNTSSTYNAPLTFISNSRTLELTFVVTRLNISEDFADVYFHAAYDFIRVPECRRRLRLRGSGGEDEMNFPLRSHEASCDGLPWYIEAQQQDRSLFVRTWGSFLPVEPTADDFSKCNTRNRLIVYSGVPLKVMRVICPSPPSSRSAALHIFSEDWLSNQPFLTFDRPVSMVLEPIHKEPGSIGFSWLEIQRTKASLIQQLDLQSNFTTNDTLVEFGLYPRETECEYRCPELDACIGSALWCDGRPNCPSGYDESEQECGSRLIELPGGIYAAFGCVAAAISACLIFCLLVMVKKRRKANEKLKPTVGTGAASLNGTLSKKDYKKEPLFFDPDS</sequence>
<dbReference type="SUPFAM" id="SSF57424">
    <property type="entry name" value="LDL receptor-like module"/>
    <property type="match status" value="1"/>
</dbReference>
<accession>A0A4Y0BSC4</accession>
<dbReference type="PANTHER" id="PTHR47537">
    <property type="entry name" value="CUBILIN"/>
    <property type="match status" value="1"/>
</dbReference>
<dbReference type="PROSITE" id="PS50068">
    <property type="entry name" value="LDLRA_2"/>
    <property type="match status" value="2"/>
</dbReference>
<dbReference type="CDD" id="cd00112">
    <property type="entry name" value="LDLa"/>
    <property type="match status" value="1"/>
</dbReference>
<dbReference type="Gene3D" id="2.60.120.290">
    <property type="entry name" value="Spermadhesin, CUB domain"/>
    <property type="match status" value="2"/>
</dbReference>
<keyword evidence="4" id="KW-0812">Transmembrane</keyword>
<feature type="region of interest" description="Disordered" evidence="3">
    <location>
        <begin position="586"/>
        <end position="663"/>
    </location>
</feature>
<dbReference type="CDD" id="cd00041">
    <property type="entry name" value="CUB"/>
    <property type="match status" value="1"/>
</dbReference>
<dbReference type="InterPro" id="IPR036055">
    <property type="entry name" value="LDL_receptor-like_sf"/>
</dbReference>
<dbReference type="EnsemblMetazoa" id="AFUN020857-RA">
    <property type="protein sequence ID" value="AFUN020857-PA"/>
    <property type="gene ID" value="AFUN020857"/>
</dbReference>
<feature type="chain" id="PRO_5021399858" evidence="5">
    <location>
        <begin position="25"/>
        <end position="1202"/>
    </location>
</feature>
<dbReference type="InterPro" id="IPR023415">
    <property type="entry name" value="LDLR_class-A_CS"/>
</dbReference>
<dbReference type="PANTHER" id="PTHR47537:SF8">
    <property type="entry name" value="CUB DOMAIN-CONTAINING PROTEIN"/>
    <property type="match status" value="1"/>
</dbReference>
<reference evidence="7" key="1">
    <citation type="submission" date="2020-05" db="UniProtKB">
        <authorList>
            <consortium name="EnsemblMetazoa"/>
        </authorList>
    </citation>
    <scope>IDENTIFICATION</scope>
    <source>
        <strain evidence="7">FUMOZ</strain>
    </source>
</reference>
<dbReference type="AlphaFoldDB" id="A0A4Y0BSC4"/>
<feature type="domain" description="CUB" evidence="6">
    <location>
        <begin position="233"/>
        <end position="379"/>
    </location>
</feature>
<evidence type="ECO:0000313" key="7">
    <source>
        <dbReference type="EnsemblMetazoa" id="AFUN020857-PA"/>
    </source>
</evidence>
<dbReference type="STRING" id="62324.A0A4Y0BSC4"/>
<dbReference type="InterPro" id="IPR035914">
    <property type="entry name" value="Sperma_CUB_dom_sf"/>
</dbReference>
<keyword evidence="4" id="KW-1133">Transmembrane helix</keyword>
<dbReference type="PRINTS" id="PR00261">
    <property type="entry name" value="LDLRECEPTOR"/>
</dbReference>
<evidence type="ECO:0000259" key="6">
    <source>
        <dbReference type="PROSITE" id="PS01180"/>
    </source>
</evidence>
<evidence type="ECO:0000256" key="5">
    <source>
        <dbReference type="SAM" id="SignalP"/>
    </source>
</evidence>
<dbReference type="InterPro" id="IPR000859">
    <property type="entry name" value="CUB_dom"/>
</dbReference>
<keyword evidence="4" id="KW-0472">Membrane</keyword>
<keyword evidence="5" id="KW-0732">Signal</keyword>
<dbReference type="FunFam" id="2.60.120.290:FF:000065">
    <property type="entry name" value="Uncharacterized protein, isoform E"/>
    <property type="match status" value="1"/>
</dbReference>
<dbReference type="GO" id="GO:0005886">
    <property type="term" value="C:plasma membrane"/>
    <property type="evidence" value="ECO:0007669"/>
    <property type="project" value="TreeGrafter"/>
</dbReference>
<evidence type="ECO:0000256" key="1">
    <source>
        <dbReference type="ARBA" id="ARBA00023157"/>
    </source>
</evidence>
<feature type="compositionally biased region" description="Basic and acidic residues" evidence="3">
    <location>
        <begin position="647"/>
        <end position="658"/>
    </location>
</feature>
<dbReference type="SMART" id="SM00192">
    <property type="entry name" value="LDLa"/>
    <property type="match status" value="2"/>
</dbReference>
<feature type="signal peptide" evidence="5">
    <location>
        <begin position="1"/>
        <end position="24"/>
    </location>
</feature>
<name>A0A4Y0BSC4_ANOFN</name>
<dbReference type="Pfam" id="PF00057">
    <property type="entry name" value="Ldl_recept_a"/>
    <property type="match status" value="1"/>
</dbReference>
<dbReference type="InterPro" id="IPR053207">
    <property type="entry name" value="Non-NMDA_GluR_Accessory"/>
</dbReference>
<evidence type="ECO:0000256" key="4">
    <source>
        <dbReference type="SAM" id="Phobius"/>
    </source>
</evidence>
<dbReference type="Gene3D" id="2.40.128.620">
    <property type="match status" value="1"/>
</dbReference>
<dbReference type="SUPFAM" id="SSF49854">
    <property type="entry name" value="Spermadhesin, CUB domain"/>
    <property type="match status" value="2"/>
</dbReference>
<dbReference type="SMART" id="SM00042">
    <property type="entry name" value="CUB"/>
    <property type="match status" value="1"/>
</dbReference>
<evidence type="ECO:0000256" key="3">
    <source>
        <dbReference type="SAM" id="MobiDB-lite"/>
    </source>
</evidence>
<protein>
    <submittedName>
        <fullName evidence="7">CUB domain-containing protein</fullName>
    </submittedName>
</protein>
<dbReference type="InterPro" id="IPR002172">
    <property type="entry name" value="LDrepeatLR_classA_rpt"/>
</dbReference>